<dbReference type="Gene3D" id="3.90.870.50">
    <property type="match status" value="1"/>
</dbReference>
<dbReference type="InterPro" id="IPR001792">
    <property type="entry name" value="Acylphosphatase-like_dom"/>
</dbReference>
<dbReference type="PIRSF" id="PIRSF006256">
    <property type="entry name" value="CMPcnvr_hdrg_mat"/>
    <property type="match status" value="1"/>
</dbReference>
<dbReference type="InterPro" id="IPR011125">
    <property type="entry name" value="Znf_HypF"/>
</dbReference>
<dbReference type="InterPro" id="IPR017968">
    <property type="entry name" value="Acylphosphatase_CS"/>
</dbReference>
<comment type="pathway">
    <text evidence="1">Protein modification; [NiFe] hydrogenase maturation.</text>
</comment>
<dbReference type="InterPro" id="IPR004421">
    <property type="entry name" value="Carbamoyltransferase_HypF"/>
</dbReference>
<dbReference type="PROSITE" id="PS00150">
    <property type="entry name" value="ACYLPHOSPHATASE_1"/>
    <property type="match status" value="1"/>
</dbReference>
<evidence type="ECO:0000256" key="8">
    <source>
        <dbReference type="PIRNR" id="PIRNR006256"/>
    </source>
</evidence>
<comment type="catalytic activity">
    <reaction evidence="9">
        <text>an acyl phosphate + H2O = a carboxylate + phosphate + H(+)</text>
        <dbReference type="Rhea" id="RHEA:14965"/>
        <dbReference type="ChEBI" id="CHEBI:15377"/>
        <dbReference type="ChEBI" id="CHEBI:15378"/>
        <dbReference type="ChEBI" id="CHEBI:29067"/>
        <dbReference type="ChEBI" id="CHEBI:43474"/>
        <dbReference type="ChEBI" id="CHEBI:59918"/>
        <dbReference type="EC" id="3.6.1.7"/>
    </reaction>
</comment>
<dbReference type="Gene3D" id="3.30.420.360">
    <property type="match status" value="1"/>
</dbReference>
<keyword evidence="6" id="KW-0862">Zinc</keyword>
<dbReference type="NCBIfam" id="TIGR00143">
    <property type="entry name" value="hypF"/>
    <property type="match status" value="1"/>
</dbReference>
<accession>A0A833LWJ9</accession>
<gene>
    <name evidence="12" type="primary">hypF</name>
    <name evidence="12" type="ORF">F9K24_15230</name>
</gene>
<dbReference type="Gene3D" id="3.30.420.40">
    <property type="match status" value="1"/>
</dbReference>
<dbReference type="PANTHER" id="PTHR42959">
    <property type="entry name" value="CARBAMOYLTRANSFERASE"/>
    <property type="match status" value="1"/>
</dbReference>
<comment type="catalytic activity">
    <reaction evidence="7">
        <text>C-terminal L-cysteinyl-[HypE protein] + carbamoyl phosphate + ATP + H2O = C-terminal S-carboxamide-L-cysteinyl-[HypE protein] + AMP + phosphate + diphosphate + H(+)</text>
        <dbReference type="Rhea" id="RHEA:55636"/>
        <dbReference type="Rhea" id="RHEA-COMP:14247"/>
        <dbReference type="Rhea" id="RHEA-COMP:14392"/>
        <dbReference type="ChEBI" id="CHEBI:15377"/>
        <dbReference type="ChEBI" id="CHEBI:15378"/>
        <dbReference type="ChEBI" id="CHEBI:30616"/>
        <dbReference type="ChEBI" id="CHEBI:33019"/>
        <dbReference type="ChEBI" id="CHEBI:43474"/>
        <dbReference type="ChEBI" id="CHEBI:58228"/>
        <dbReference type="ChEBI" id="CHEBI:76913"/>
        <dbReference type="ChEBI" id="CHEBI:139126"/>
        <dbReference type="ChEBI" id="CHEBI:456215"/>
    </reaction>
</comment>
<dbReference type="EC" id="6.2.-.-" evidence="8"/>
<evidence type="ECO:0000313" key="13">
    <source>
        <dbReference type="Proteomes" id="UP000460298"/>
    </source>
</evidence>
<evidence type="ECO:0000256" key="5">
    <source>
        <dbReference type="ARBA" id="ARBA00022771"/>
    </source>
</evidence>
<feature type="active site" evidence="9">
    <location>
        <position position="35"/>
    </location>
</feature>
<dbReference type="GO" id="GO:0016743">
    <property type="term" value="F:carboxyl- or carbamoyltransferase activity"/>
    <property type="evidence" value="ECO:0007669"/>
    <property type="project" value="UniProtKB-UniRule"/>
</dbReference>
<dbReference type="InterPro" id="IPR041440">
    <property type="entry name" value="HypF_C"/>
</dbReference>
<evidence type="ECO:0000256" key="7">
    <source>
        <dbReference type="ARBA" id="ARBA00048220"/>
    </source>
</evidence>
<evidence type="ECO:0000256" key="9">
    <source>
        <dbReference type="PROSITE-ProRule" id="PRU00520"/>
    </source>
</evidence>
<comment type="similarity">
    <text evidence="2 8">Belongs to the carbamoyltransferase HypF family.</text>
</comment>
<dbReference type="Gene3D" id="3.30.110.120">
    <property type="match status" value="1"/>
</dbReference>
<keyword evidence="4" id="KW-0479">Metal-binding</keyword>
<dbReference type="SUPFAM" id="SSF54975">
    <property type="entry name" value="Acylphosphatase/BLUF domain-like"/>
    <property type="match status" value="1"/>
</dbReference>
<dbReference type="GO" id="GO:0051604">
    <property type="term" value="P:protein maturation"/>
    <property type="evidence" value="ECO:0007669"/>
    <property type="project" value="TreeGrafter"/>
</dbReference>
<dbReference type="PROSITE" id="PS51163">
    <property type="entry name" value="YRDC"/>
    <property type="match status" value="1"/>
</dbReference>
<dbReference type="Pfam" id="PF01300">
    <property type="entry name" value="Sua5_yciO_yrdC"/>
    <property type="match status" value="1"/>
</dbReference>
<name>A0A833LWJ9_9LEPT</name>
<dbReference type="AlphaFoldDB" id="A0A833LWJ9"/>
<evidence type="ECO:0000259" key="10">
    <source>
        <dbReference type="PROSITE" id="PS51160"/>
    </source>
</evidence>
<reference evidence="12 13" key="1">
    <citation type="submission" date="2019-10" db="EMBL/GenBank/DDBJ databases">
        <title>Extracellular Electron Transfer in a Candidatus Methanoperedens spp. Enrichment Culture.</title>
        <authorList>
            <person name="Berger S."/>
            <person name="Rangel Shaw D."/>
            <person name="Berben T."/>
            <person name="In 'T Zandt M."/>
            <person name="Frank J."/>
            <person name="Reimann J."/>
            <person name="Jetten M.S.M."/>
            <person name="Welte C.U."/>
        </authorList>
    </citation>
    <scope>NUCLEOTIDE SEQUENCE [LARGE SCALE GENOMIC DNA]</scope>
    <source>
        <strain evidence="12">SB12</strain>
    </source>
</reference>
<dbReference type="Pfam" id="PF17788">
    <property type="entry name" value="HypF_C"/>
    <property type="match status" value="1"/>
</dbReference>
<proteinExistence type="inferred from homology"/>
<dbReference type="PANTHER" id="PTHR42959:SF1">
    <property type="entry name" value="CARBAMOYLTRANSFERASE HYPF"/>
    <property type="match status" value="1"/>
</dbReference>
<dbReference type="UniPathway" id="UPA00335"/>
<dbReference type="InterPro" id="IPR017945">
    <property type="entry name" value="DHBP_synth_RibB-like_a/b_dom"/>
</dbReference>
<feature type="domain" description="Acylphosphatase-like" evidence="10">
    <location>
        <begin position="2"/>
        <end position="90"/>
    </location>
</feature>
<sequence>MRWRLQLSGVVQGVGFRPFVYRLSRRFGLKGYVRNEGGDVVLEVQGDGETLMRWKQALIDERPAVARVDGLIVSVIDDADDLEKPFYIEESISLHAHVTPSPDLALCSECRTEISSKSDRRFDYPFTNCTNCGPRFTIISRLPYDRRNTSMSAFPLCDECQSEYGDPHDRRFHAEPVACSRCGPALCVIGMPTSGADNTTALNAATNVLRDGGIVGLKALGGWHLACDARNEKAVRELRQRKERRLQPFAVMFRDEATVRSYACLSEEESVLLRSSAAPIVLLETSDEKLSLAPSVHPETGVLGAMLPSTPLHDLLLRRFDGPLVMTSGNRCGAPTPYRDEAAMEEMKTLADIALSHDRPILLRCDDSIVRVHPGAKRPVYHRRARGYAPHIIETPFRFARTTFAAGSFLNAAFAFGSDRRIYLSPHLGDLDHPEAFEQYVEIADHYMELFQLHPELYVCDLHPAYPSTLYVERRCHAEGIDPVRVQHHEAHAASCLAEHHHRGPALALVLDGTGYGYDGTSWGGELLYFHDFPLLDDVHTAGIERCGSLAALPMPGADRAVLETDRMAEGLLFHAGSDAIAAARSIGRAPGLTDANEDMMRNAMHLFPKTSGCGRLFDAVSFLVSGRSESEYEGQPAIWLENRLEREAFSGSPRSHTPYPFALNKADRWIIDPAVMVFALLDDLHRGESASRISLRFHSGLVTAFVEMLEEVAAEKSVRTVALSGGCFFNRYLTQHFTQELERLGFTVLLHKELPPGDGGLAAGQLMLGAALAVAS</sequence>
<evidence type="ECO:0000256" key="3">
    <source>
        <dbReference type="ARBA" id="ARBA00022598"/>
    </source>
</evidence>
<dbReference type="GO" id="GO:0016874">
    <property type="term" value="F:ligase activity"/>
    <property type="evidence" value="ECO:0007669"/>
    <property type="project" value="UniProtKB-UniRule"/>
</dbReference>
<comment type="caution">
    <text evidence="12">The sequence shown here is derived from an EMBL/GenBank/DDBJ whole genome shotgun (WGS) entry which is preliminary data.</text>
</comment>
<feature type="domain" description="YrdC-like" evidence="11">
    <location>
        <begin position="199"/>
        <end position="387"/>
    </location>
</feature>
<dbReference type="GO" id="GO:0003725">
    <property type="term" value="F:double-stranded RNA binding"/>
    <property type="evidence" value="ECO:0007669"/>
    <property type="project" value="InterPro"/>
</dbReference>
<dbReference type="InterPro" id="IPR051060">
    <property type="entry name" value="Carbamoyltrans_HypF-like"/>
</dbReference>
<organism evidence="12 13">
    <name type="scientific">Leptonema illini</name>
    <dbReference type="NCBI Taxonomy" id="183"/>
    <lineage>
        <taxon>Bacteria</taxon>
        <taxon>Pseudomonadati</taxon>
        <taxon>Spirochaetota</taxon>
        <taxon>Spirochaetia</taxon>
        <taxon>Leptospirales</taxon>
        <taxon>Leptospiraceae</taxon>
        <taxon>Leptonema</taxon>
    </lineage>
</organism>
<evidence type="ECO:0000313" key="12">
    <source>
        <dbReference type="EMBL" id="KAB2931044.1"/>
    </source>
</evidence>
<keyword evidence="3" id="KW-0436">Ligase</keyword>
<evidence type="ECO:0000256" key="6">
    <source>
        <dbReference type="ARBA" id="ARBA00022833"/>
    </source>
</evidence>
<dbReference type="Proteomes" id="UP000460298">
    <property type="component" value="Unassembled WGS sequence"/>
</dbReference>
<keyword evidence="5" id="KW-0863">Zinc-finger</keyword>
<dbReference type="InterPro" id="IPR055128">
    <property type="entry name" value="HypF_C_2"/>
</dbReference>
<dbReference type="PROSITE" id="PS51160">
    <property type="entry name" value="ACYLPHOSPHATASE_3"/>
    <property type="match status" value="1"/>
</dbReference>
<keyword evidence="9" id="KW-0378">Hydrolase</keyword>
<feature type="active site" evidence="9">
    <location>
        <position position="17"/>
    </location>
</feature>
<dbReference type="GO" id="GO:0003998">
    <property type="term" value="F:acylphosphatase activity"/>
    <property type="evidence" value="ECO:0007669"/>
    <property type="project" value="UniProtKB-EC"/>
</dbReference>
<protein>
    <recommendedName>
        <fullName evidence="8">Carbamoyltransferase</fullName>
        <ecNumber evidence="8">6.2.-.-</ecNumber>
    </recommendedName>
</protein>
<evidence type="ECO:0000259" key="11">
    <source>
        <dbReference type="PROSITE" id="PS51163"/>
    </source>
</evidence>
<dbReference type="GO" id="GO:0008270">
    <property type="term" value="F:zinc ion binding"/>
    <property type="evidence" value="ECO:0007669"/>
    <property type="project" value="UniProtKB-KW"/>
</dbReference>
<evidence type="ECO:0000256" key="2">
    <source>
        <dbReference type="ARBA" id="ARBA00008097"/>
    </source>
</evidence>
<dbReference type="SUPFAM" id="SSF55821">
    <property type="entry name" value="YrdC/RibB"/>
    <property type="match status" value="1"/>
</dbReference>
<dbReference type="EMBL" id="WBUI01000016">
    <property type="protein sequence ID" value="KAB2931044.1"/>
    <property type="molecule type" value="Genomic_DNA"/>
</dbReference>
<evidence type="ECO:0000256" key="4">
    <source>
        <dbReference type="ARBA" id="ARBA00022723"/>
    </source>
</evidence>
<evidence type="ECO:0000256" key="1">
    <source>
        <dbReference type="ARBA" id="ARBA00004711"/>
    </source>
</evidence>
<dbReference type="Pfam" id="PF07503">
    <property type="entry name" value="zf-HYPF"/>
    <property type="match status" value="2"/>
</dbReference>
<dbReference type="InterPro" id="IPR036046">
    <property type="entry name" value="Acylphosphatase-like_dom_sf"/>
</dbReference>
<dbReference type="Pfam" id="PF00708">
    <property type="entry name" value="Acylphosphatase"/>
    <property type="match status" value="1"/>
</dbReference>
<dbReference type="Pfam" id="PF22521">
    <property type="entry name" value="HypF_C_2"/>
    <property type="match status" value="1"/>
</dbReference>
<dbReference type="InterPro" id="IPR006070">
    <property type="entry name" value="Sua5-like_dom"/>
</dbReference>
<keyword evidence="12" id="KW-0808">Transferase</keyword>